<evidence type="ECO:0000256" key="1">
    <source>
        <dbReference type="ARBA" id="ARBA00022741"/>
    </source>
</evidence>
<evidence type="ECO:0000313" key="9">
    <source>
        <dbReference type="EMBL" id="KAA8894470.1"/>
    </source>
</evidence>
<dbReference type="EMBL" id="VXIS01000337">
    <property type="protein sequence ID" value="KAA8894470.1"/>
    <property type="molecule type" value="Genomic_DNA"/>
</dbReference>
<dbReference type="Pfam" id="PF00271">
    <property type="entry name" value="Helicase_C"/>
    <property type="match status" value="1"/>
</dbReference>
<evidence type="ECO:0000259" key="8">
    <source>
        <dbReference type="PROSITE" id="PS51194"/>
    </source>
</evidence>
<keyword evidence="5 9" id="KW-0347">Helicase</keyword>
<dbReference type="Pfam" id="PF00270">
    <property type="entry name" value="DEAD"/>
    <property type="match status" value="1"/>
</dbReference>
<dbReference type="PANTHER" id="PTHR24031">
    <property type="entry name" value="RNA HELICASE"/>
    <property type="match status" value="1"/>
</dbReference>
<dbReference type="InterPro" id="IPR014001">
    <property type="entry name" value="Helicase_ATP-bd"/>
</dbReference>
<keyword evidence="3 5" id="KW-0067">ATP-binding</keyword>
<keyword evidence="1 5" id="KW-0547">Nucleotide-binding</keyword>
<dbReference type="SMART" id="SM00490">
    <property type="entry name" value="HELICc"/>
    <property type="match status" value="1"/>
</dbReference>
<dbReference type="GO" id="GO:0005524">
    <property type="term" value="F:ATP binding"/>
    <property type="evidence" value="ECO:0007669"/>
    <property type="project" value="UniProtKB-UniRule"/>
</dbReference>
<dbReference type="AlphaFoldDB" id="A0A5J5EGG2"/>
<organism evidence="9 10">
    <name type="scientific">Sphaerosporella brunnea</name>
    <dbReference type="NCBI Taxonomy" id="1250544"/>
    <lineage>
        <taxon>Eukaryota</taxon>
        <taxon>Fungi</taxon>
        <taxon>Dikarya</taxon>
        <taxon>Ascomycota</taxon>
        <taxon>Pezizomycotina</taxon>
        <taxon>Pezizomycetes</taxon>
        <taxon>Pezizales</taxon>
        <taxon>Pyronemataceae</taxon>
        <taxon>Sphaerosporella</taxon>
    </lineage>
</organism>
<dbReference type="InterPro" id="IPR001650">
    <property type="entry name" value="Helicase_C-like"/>
</dbReference>
<feature type="domain" description="Helicase ATP-binding" evidence="7">
    <location>
        <begin position="118"/>
        <end position="307"/>
    </location>
</feature>
<evidence type="ECO:0000256" key="5">
    <source>
        <dbReference type="RuleBase" id="RU365068"/>
    </source>
</evidence>
<dbReference type="InterPro" id="IPR027417">
    <property type="entry name" value="P-loop_NTPase"/>
</dbReference>
<evidence type="ECO:0000256" key="3">
    <source>
        <dbReference type="ARBA" id="ARBA00022840"/>
    </source>
</evidence>
<evidence type="ECO:0000256" key="2">
    <source>
        <dbReference type="ARBA" id="ARBA00022801"/>
    </source>
</evidence>
<dbReference type="InterPro" id="IPR011545">
    <property type="entry name" value="DEAD/DEAH_box_helicase_dom"/>
</dbReference>
<feature type="compositionally biased region" description="Basic and acidic residues" evidence="6">
    <location>
        <begin position="633"/>
        <end position="678"/>
    </location>
</feature>
<evidence type="ECO:0000313" key="10">
    <source>
        <dbReference type="Proteomes" id="UP000326924"/>
    </source>
</evidence>
<dbReference type="SUPFAM" id="SSF52540">
    <property type="entry name" value="P-loop containing nucleoside triphosphate hydrolases"/>
    <property type="match status" value="1"/>
</dbReference>
<dbReference type="SMART" id="SM00487">
    <property type="entry name" value="DEXDc"/>
    <property type="match status" value="1"/>
</dbReference>
<dbReference type="CDD" id="cd18787">
    <property type="entry name" value="SF2_C_DEAD"/>
    <property type="match status" value="1"/>
</dbReference>
<feature type="compositionally biased region" description="Basic and acidic residues" evidence="6">
    <location>
        <begin position="688"/>
        <end position="720"/>
    </location>
</feature>
<comment type="similarity">
    <text evidence="5">Belongs to the DEAD box helicase family.</text>
</comment>
<keyword evidence="2 5" id="KW-0378">Hydrolase</keyword>
<feature type="compositionally biased region" description="Basic and acidic residues" evidence="6">
    <location>
        <begin position="743"/>
        <end position="760"/>
    </location>
</feature>
<dbReference type="GO" id="GO:0003724">
    <property type="term" value="F:RNA helicase activity"/>
    <property type="evidence" value="ECO:0007669"/>
    <property type="project" value="UniProtKB-EC"/>
</dbReference>
<comment type="caution">
    <text evidence="9">The sequence shown here is derived from an EMBL/GenBank/DDBJ whole genome shotgun (WGS) entry which is preliminary data.</text>
</comment>
<dbReference type="Proteomes" id="UP000326924">
    <property type="component" value="Unassembled WGS sequence"/>
</dbReference>
<feature type="compositionally biased region" description="Gly residues" evidence="6">
    <location>
        <begin position="721"/>
        <end position="740"/>
    </location>
</feature>
<dbReference type="PROSITE" id="PS51192">
    <property type="entry name" value="HELICASE_ATP_BIND_1"/>
    <property type="match status" value="1"/>
</dbReference>
<dbReference type="GO" id="GO:0016787">
    <property type="term" value="F:hydrolase activity"/>
    <property type="evidence" value="ECO:0007669"/>
    <property type="project" value="UniProtKB-KW"/>
</dbReference>
<evidence type="ECO:0000256" key="4">
    <source>
        <dbReference type="ARBA" id="ARBA00022884"/>
    </source>
</evidence>
<feature type="region of interest" description="Disordered" evidence="6">
    <location>
        <begin position="601"/>
        <end position="760"/>
    </location>
</feature>
<name>A0A5J5EGG2_9PEZI</name>
<evidence type="ECO:0000256" key="6">
    <source>
        <dbReference type="SAM" id="MobiDB-lite"/>
    </source>
</evidence>
<accession>A0A5J5EGG2</accession>
<protein>
    <recommendedName>
        <fullName evidence="5">ATP-dependent RNA helicase</fullName>
        <ecNumber evidence="5">3.6.4.13</ecNumber>
    </recommendedName>
</protein>
<keyword evidence="4 5" id="KW-0694">RNA-binding</keyword>
<dbReference type="GO" id="GO:0003723">
    <property type="term" value="F:RNA binding"/>
    <property type="evidence" value="ECO:0007669"/>
    <property type="project" value="UniProtKB-UniRule"/>
</dbReference>
<dbReference type="EC" id="3.6.4.13" evidence="5"/>
<dbReference type="InParanoid" id="A0A5J5EGG2"/>
<dbReference type="OrthoDB" id="193716at2759"/>
<dbReference type="PROSITE" id="PS51194">
    <property type="entry name" value="HELICASE_CTER"/>
    <property type="match status" value="1"/>
</dbReference>
<feature type="domain" description="Helicase C-terminal" evidence="8">
    <location>
        <begin position="343"/>
        <end position="514"/>
    </location>
</feature>
<comment type="function">
    <text evidence="5">RNA helicase.</text>
</comment>
<dbReference type="FunCoup" id="A0A5J5EGG2">
    <property type="interactions" value="184"/>
</dbReference>
<feature type="compositionally biased region" description="Gly residues" evidence="6">
    <location>
        <begin position="604"/>
        <end position="621"/>
    </location>
</feature>
<comment type="domain">
    <text evidence="5">The Q motif is unique to and characteristic of the DEAD box family of RNA helicases and controls ATP binding and hydrolysis.</text>
</comment>
<keyword evidence="10" id="KW-1185">Reference proteome</keyword>
<comment type="catalytic activity">
    <reaction evidence="5">
        <text>ATP + H2O = ADP + phosphate + H(+)</text>
        <dbReference type="Rhea" id="RHEA:13065"/>
        <dbReference type="ChEBI" id="CHEBI:15377"/>
        <dbReference type="ChEBI" id="CHEBI:15378"/>
        <dbReference type="ChEBI" id="CHEBI:30616"/>
        <dbReference type="ChEBI" id="CHEBI:43474"/>
        <dbReference type="ChEBI" id="CHEBI:456216"/>
        <dbReference type="EC" id="3.6.4.13"/>
    </reaction>
</comment>
<gene>
    <name evidence="9" type="ORF">FN846DRAFT_410853</name>
</gene>
<dbReference type="Gene3D" id="3.40.50.300">
    <property type="entry name" value="P-loop containing nucleotide triphosphate hydrolases"/>
    <property type="match status" value="2"/>
</dbReference>
<evidence type="ECO:0000259" key="7">
    <source>
        <dbReference type="PROSITE" id="PS51192"/>
    </source>
</evidence>
<reference evidence="9 10" key="1">
    <citation type="submission" date="2019-09" db="EMBL/GenBank/DDBJ databases">
        <title>Draft genome of the ectomycorrhizal ascomycete Sphaerosporella brunnea.</title>
        <authorList>
            <consortium name="DOE Joint Genome Institute"/>
            <person name="Benucci G.M."/>
            <person name="Marozzi G."/>
            <person name="Antonielli L."/>
            <person name="Sanchez S."/>
            <person name="Marco P."/>
            <person name="Wang X."/>
            <person name="Falini L.B."/>
            <person name="Barry K."/>
            <person name="Haridas S."/>
            <person name="Lipzen A."/>
            <person name="Labutti K."/>
            <person name="Grigoriev I.V."/>
            <person name="Murat C."/>
            <person name="Martin F."/>
            <person name="Albertini E."/>
            <person name="Donnini D."/>
            <person name="Bonito G."/>
        </authorList>
    </citation>
    <scope>NUCLEOTIDE SEQUENCE [LARGE SCALE GENOMIC DNA]</scope>
    <source>
        <strain evidence="9 10">Sb_GMNB300</strain>
    </source>
</reference>
<sequence>MFSSLRRSSRLLRLHVAASSVRVPSTLAVLQYTIATPAAQNVRAFTISSILNKHASNVDLSEHEPILEDAEHEPKPSEDEVTRFQHLADRNIIDKKVIRNITDGMKYDEMTKVQRKTVLSTVKGEDVLAQAKTGTGKTIAFLLPVMQRLMSTPEPLQKRSIDIRTIIISPTRELAIQIYNDAIKLAHGTGIVCQSAVGGTGKNAAVSQMHRQGCHLLIATPGRLNDLLQDHRAGVVVDKVDTLVLDEGDTLLDQGFAEAIDEIIRQLPSTKSNVRAGTGRQSLIFSATMPEKVLQMVRKTLRPDYKFLKMVDKGEAAVHTRIKQHLIQCRGFENLLPAVYELVMRELAPILNGEELPNGEEPFKAIVFLPTAKFASLAAATFMNLQGSDGTAHPLYRHTRMIEIHSRLSQPQRSRAAELFRNTKSAILFASDVVARGMDFPNVTHVIQVCTPSNQEQYIHRLGRTGRANRNGVGYLMLTEGELHVPDVRSVMHGMQMIKDKELHTPSVAMEQEQQLHKSAVESFNNIAASNKQIDVALKSAAYISLMGYFNGIIKDKQGLVDSLNRWSTIQWGMTTPPAIPPKMLTQLGFRKIQGLNTNFVPREGGGMLPSRGGFGGGRGGSFRAPRAGGFDRTPREGGFDRGSRGGFDRAPREGGFDRGSRGGFDRAPREGGFDRSSRGGGRGGRGGFDRAPREGGFERAPREGGFERAPREGGFERGSRGGFGGASRGGRGGFGGRGGSYNDRRARPREDGTLRRERY</sequence>
<proteinExistence type="inferred from homology"/>